<proteinExistence type="predicted"/>
<feature type="non-terminal residue" evidence="1">
    <location>
        <position position="32"/>
    </location>
</feature>
<evidence type="ECO:0000313" key="1">
    <source>
        <dbReference type="EMBL" id="SVB74220.1"/>
    </source>
</evidence>
<dbReference type="EMBL" id="UINC01055395">
    <property type="protein sequence ID" value="SVB74220.1"/>
    <property type="molecule type" value="Genomic_DNA"/>
</dbReference>
<dbReference type="AlphaFoldDB" id="A0A382GG89"/>
<protein>
    <submittedName>
        <fullName evidence="1">Uncharacterized protein</fullName>
    </submittedName>
</protein>
<gene>
    <name evidence="1" type="ORF">METZ01_LOCUS227074</name>
</gene>
<sequence length="32" mass="3694">MEEKTFLNLGVQEYSSVLVFSPPEHYAQEIAH</sequence>
<name>A0A382GG89_9ZZZZ</name>
<accession>A0A382GG89</accession>
<organism evidence="1">
    <name type="scientific">marine metagenome</name>
    <dbReference type="NCBI Taxonomy" id="408172"/>
    <lineage>
        <taxon>unclassified sequences</taxon>
        <taxon>metagenomes</taxon>
        <taxon>ecological metagenomes</taxon>
    </lineage>
</organism>
<reference evidence="1" key="1">
    <citation type="submission" date="2018-05" db="EMBL/GenBank/DDBJ databases">
        <authorList>
            <person name="Lanie J.A."/>
            <person name="Ng W.-L."/>
            <person name="Kazmierczak K.M."/>
            <person name="Andrzejewski T.M."/>
            <person name="Davidsen T.M."/>
            <person name="Wayne K.J."/>
            <person name="Tettelin H."/>
            <person name="Glass J.I."/>
            <person name="Rusch D."/>
            <person name="Podicherti R."/>
            <person name="Tsui H.-C.T."/>
            <person name="Winkler M.E."/>
        </authorList>
    </citation>
    <scope>NUCLEOTIDE SEQUENCE</scope>
</reference>